<comment type="caution">
    <text evidence="1">The sequence shown here is derived from an EMBL/GenBank/DDBJ whole genome shotgun (WGS) entry which is preliminary data.</text>
</comment>
<dbReference type="EMBL" id="SJXE01000011">
    <property type="protein sequence ID" value="TCI01644.1"/>
    <property type="molecule type" value="Genomic_DNA"/>
</dbReference>
<sequence length="144" mass="16851">MNLPSLLNLSLKSDELIELFELYEVEVVYAYDRLYEGTEDKYYGSIYDLGLEFSFDHEQILKTIFVFMNTTEEYQAASLSKLGIDEFSDKPSLLEHVKLNNLEFQEGEAEFLGEYRKWVKVIFDGHSIHYEYLKSGLSQVTFQA</sequence>
<organism evidence="1 2">
    <name type="scientific">Corallincola luteus</name>
    <dbReference type="NCBI Taxonomy" id="1775177"/>
    <lineage>
        <taxon>Bacteria</taxon>
        <taxon>Pseudomonadati</taxon>
        <taxon>Pseudomonadota</taxon>
        <taxon>Gammaproteobacteria</taxon>
        <taxon>Alteromonadales</taxon>
        <taxon>Psychromonadaceae</taxon>
        <taxon>Corallincola</taxon>
    </lineage>
</organism>
<accession>A0ABY2AJT4</accession>
<evidence type="ECO:0008006" key="3">
    <source>
        <dbReference type="Google" id="ProtNLM"/>
    </source>
</evidence>
<dbReference type="Proteomes" id="UP000292554">
    <property type="component" value="Unassembled WGS sequence"/>
</dbReference>
<keyword evidence="2" id="KW-1185">Reference proteome</keyword>
<protein>
    <recommendedName>
        <fullName evidence="3">DUF4375 domain-containing protein</fullName>
    </recommendedName>
</protein>
<evidence type="ECO:0000313" key="2">
    <source>
        <dbReference type="Proteomes" id="UP000292554"/>
    </source>
</evidence>
<reference evidence="1 2" key="1">
    <citation type="submission" date="2019-02" db="EMBL/GenBank/DDBJ databases">
        <title>Corallincola luteus sp. nov., a marine bacterium isolated from surface sediment of Bohai Sea in China.</title>
        <authorList>
            <person name="Ren Q."/>
        </authorList>
    </citation>
    <scope>NUCLEOTIDE SEQUENCE [LARGE SCALE GENOMIC DNA]</scope>
    <source>
        <strain evidence="1 2">DASS28</strain>
    </source>
</reference>
<evidence type="ECO:0000313" key="1">
    <source>
        <dbReference type="EMBL" id="TCI01644.1"/>
    </source>
</evidence>
<proteinExistence type="predicted"/>
<name>A0ABY2AJT4_9GAMM</name>
<gene>
    <name evidence="1" type="ORF">EZV61_16870</name>
</gene>
<dbReference type="RefSeq" id="WP_131417132.1">
    <property type="nucleotide sequence ID" value="NZ_SJXE01000011.1"/>
</dbReference>